<dbReference type="Gene3D" id="3.30.1320.10">
    <property type="match status" value="1"/>
</dbReference>
<proteinExistence type="inferred from homology"/>
<dbReference type="GO" id="GO:0015935">
    <property type="term" value="C:small ribosomal subunit"/>
    <property type="evidence" value="ECO:0007669"/>
    <property type="project" value="TreeGrafter"/>
</dbReference>
<name>A0A934JWX8_9BACT</name>
<evidence type="ECO:0000256" key="1">
    <source>
        <dbReference type="ARBA" id="ARBA00022980"/>
    </source>
</evidence>
<keyword evidence="2 3" id="KW-0687">Ribonucleoprotein</keyword>
<accession>A0A934JWX8</accession>
<comment type="caution">
    <text evidence="5">The sequence shown here is derived from an EMBL/GenBank/DDBJ whole genome shotgun (WGS) entry which is preliminary data.</text>
</comment>
<dbReference type="Pfam" id="PF00886">
    <property type="entry name" value="Ribosomal_S16"/>
    <property type="match status" value="1"/>
</dbReference>
<reference evidence="5 6" key="1">
    <citation type="submission" date="2020-10" db="EMBL/GenBank/DDBJ databases">
        <title>Ca. Dormibacterota MAGs.</title>
        <authorList>
            <person name="Montgomery K."/>
        </authorList>
    </citation>
    <scope>NUCLEOTIDE SEQUENCE [LARGE SCALE GENOMIC DNA]</scope>
    <source>
        <strain evidence="5">SC8812_S17_18</strain>
    </source>
</reference>
<evidence type="ECO:0000313" key="6">
    <source>
        <dbReference type="Proteomes" id="UP000606991"/>
    </source>
</evidence>
<gene>
    <name evidence="3 5" type="primary">rpsP</name>
    <name evidence="5" type="ORF">JF886_16645</name>
</gene>
<evidence type="ECO:0000256" key="3">
    <source>
        <dbReference type="HAMAP-Rule" id="MF_00385"/>
    </source>
</evidence>
<dbReference type="EMBL" id="JAEKNS010000164">
    <property type="protein sequence ID" value="MBJ7596457.1"/>
    <property type="molecule type" value="Genomic_DNA"/>
</dbReference>
<dbReference type="PANTHER" id="PTHR12919">
    <property type="entry name" value="30S RIBOSOMAL PROTEIN S16"/>
    <property type="match status" value="1"/>
</dbReference>
<dbReference type="InterPro" id="IPR020592">
    <property type="entry name" value="Ribosomal_bS16_CS"/>
</dbReference>
<dbReference type="InterPro" id="IPR000307">
    <property type="entry name" value="Ribosomal_bS16"/>
</dbReference>
<dbReference type="NCBIfam" id="TIGR00002">
    <property type="entry name" value="S16"/>
    <property type="match status" value="1"/>
</dbReference>
<organism evidence="5 6">
    <name type="scientific">Candidatus Aeolococcus gillhamiae</name>
    <dbReference type="NCBI Taxonomy" id="3127015"/>
    <lineage>
        <taxon>Bacteria</taxon>
        <taxon>Bacillati</taxon>
        <taxon>Candidatus Dormiibacterota</taxon>
        <taxon>Candidatus Dormibacteria</taxon>
        <taxon>Candidatus Aeolococcales</taxon>
        <taxon>Candidatus Aeolococcaceae</taxon>
        <taxon>Candidatus Aeolococcus</taxon>
    </lineage>
</organism>
<comment type="similarity">
    <text evidence="3">Belongs to the bacterial ribosomal protein bS16 family.</text>
</comment>
<dbReference type="Proteomes" id="UP000606991">
    <property type="component" value="Unassembled WGS sequence"/>
</dbReference>
<evidence type="ECO:0000256" key="4">
    <source>
        <dbReference type="SAM" id="MobiDB-lite"/>
    </source>
</evidence>
<dbReference type="SUPFAM" id="SSF54565">
    <property type="entry name" value="Ribosomal protein S16"/>
    <property type="match status" value="1"/>
</dbReference>
<feature type="region of interest" description="Disordered" evidence="4">
    <location>
        <begin position="83"/>
        <end position="147"/>
    </location>
</feature>
<dbReference type="InterPro" id="IPR023803">
    <property type="entry name" value="Ribosomal_bS16_dom_sf"/>
</dbReference>
<dbReference type="PROSITE" id="PS00732">
    <property type="entry name" value="RIBOSOMAL_S16"/>
    <property type="match status" value="1"/>
</dbReference>
<dbReference type="GO" id="GO:0006412">
    <property type="term" value="P:translation"/>
    <property type="evidence" value="ECO:0007669"/>
    <property type="project" value="UniProtKB-UniRule"/>
</dbReference>
<feature type="compositionally biased region" description="Low complexity" evidence="4">
    <location>
        <begin position="92"/>
        <end position="121"/>
    </location>
</feature>
<dbReference type="GO" id="GO:0003735">
    <property type="term" value="F:structural constituent of ribosome"/>
    <property type="evidence" value="ECO:0007669"/>
    <property type="project" value="InterPro"/>
</dbReference>
<protein>
    <recommendedName>
        <fullName evidence="3">Small ribosomal subunit protein bS16</fullName>
    </recommendedName>
</protein>
<dbReference type="AlphaFoldDB" id="A0A934JWX8"/>
<dbReference type="HAMAP" id="MF_00385">
    <property type="entry name" value="Ribosomal_bS16"/>
    <property type="match status" value="1"/>
</dbReference>
<sequence>MVKIRLKRMGAKKRPFYRLVVADSRSPRDGRFIELLGFYDPLPNPAKVQIDADKVREWIGKGARPSDAARALLVEQGILAKIPRTFKPAPEPKAAAASASETPGAPEEVDAVPAEAADRPVTAPVEEQDAEPTPQAEDGAAEAESAP</sequence>
<evidence type="ECO:0000256" key="2">
    <source>
        <dbReference type="ARBA" id="ARBA00023274"/>
    </source>
</evidence>
<keyword evidence="1 3" id="KW-0689">Ribosomal protein</keyword>
<dbReference type="PANTHER" id="PTHR12919:SF20">
    <property type="entry name" value="SMALL RIBOSOMAL SUBUNIT PROTEIN BS16M"/>
    <property type="match status" value="1"/>
</dbReference>
<dbReference type="RefSeq" id="WP_337314511.1">
    <property type="nucleotide sequence ID" value="NZ_JAEKNS010000164.1"/>
</dbReference>
<evidence type="ECO:0000313" key="5">
    <source>
        <dbReference type="EMBL" id="MBJ7596457.1"/>
    </source>
</evidence>
<dbReference type="GO" id="GO:0005737">
    <property type="term" value="C:cytoplasm"/>
    <property type="evidence" value="ECO:0007669"/>
    <property type="project" value="UniProtKB-ARBA"/>
</dbReference>